<comment type="function">
    <text evidence="1 17">Catalyzes the conversion of epoxyqueuosine (oQ) to queuosine (Q), which is a hypermodified base found in the wobble positions of tRNA(Asp), tRNA(Asn), tRNA(His) and tRNA(Tyr).</text>
</comment>
<dbReference type="GO" id="GO:0051539">
    <property type="term" value="F:4 iron, 4 sulfur cluster binding"/>
    <property type="evidence" value="ECO:0007669"/>
    <property type="project" value="UniProtKB-UniRule"/>
</dbReference>
<evidence type="ECO:0000256" key="16">
    <source>
        <dbReference type="ARBA" id="ARBA00047415"/>
    </source>
</evidence>
<feature type="binding site" evidence="17">
    <location>
        <position position="133"/>
    </location>
    <ligand>
        <name>[4Fe-4S] cluster</name>
        <dbReference type="ChEBI" id="CHEBI:49883"/>
    </ligand>
</feature>
<accession>A0A0G0T1X9</accession>
<evidence type="ECO:0000313" key="19">
    <source>
        <dbReference type="EMBL" id="KKR31837.1"/>
    </source>
</evidence>
<dbReference type="UniPathway" id="UPA00392"/>
<keyword evidence="6 17" id="KW-0004">4Fe-4S</keyword>
<protein>
    <recommendedName>
        <fullName evidence="5 17">Epoxyqueuosine reductase QueH</fullName>
        <ecNumber evidence="4 17">1.17.99.6</ecNumber>
    </recommendedName>
    <alternativeName>
        <fullName evidence="15 17">Queuosine biosynthesis protein QueH</fullName>
    </alternativeName>
</protein>
<proteinExistence type="inferred from homology"/>
<evidence type="ECO:0000313" key="20">
    <source>
        <dbReference type="Proteomes" id="UP000034137"/>
    </source>
</evidence>
<evidence type="ECO:0000256" key="17">
    <source>
        <dbReference type="HAMAP-Rule" id="MF_02089"/>
    </source>
</evidence>
<feature type="transmembrane region" description="Helical" evidence="18">
    <location>
        <begin position="40"/>
        <end position="61"/>
    </location>
</feature>
<sequence length="301" mass="35207">MIKFAKVFLLVCWLSLILKLLTFPNPETNPFFQFPLSDKFIHLVLFGGLVYFMLEVIEAFFVLRYSFVVFWGLVFSIGYAFLLEYLQNFIPGRSSSSSDILAAILGSVLAIVVIYFLDYKNLKKPKLLIQICCIGCGAYVVKLLKEQYRLALYFYNPNIYPKSEYNRRLKETRRIAHKLGLKLIIGKYRYPFWLEKIKGHESDPERGGRCIICYRERLEETARLAKRLKYDYFGSTLTISPHKSAPAINQLGKELAESYQVQYLESDFKKCDGFKKSVELSQELKLYRQNYCGCEFSMKRE</sequence>
<feature type="binding site" evidence="17">
    <location>
        <position position="210"/>
    </location>
    <ligand>
        <name>[4Fe-4S] cluster</name>
        <dbReference type="ChEBI" id="CHEBI:49883"/>
    </ligand>
</feature>
<evidence type="ECO:0000256" key="15">
    <source>
        <dbReference type="ARBA" id="ARBA00031446"/>
    </source>
</evidence>
<evidence type="ECO:0000256" key="4">
    <source>
        <dbReference type="ARBA" id="ARBA00012622"/>
    </source>
</evidence>
<comment type="pathway">
    <text evidence="2 17">tRNA modification; tRNA-queuosine biosynthesis.</text>
</comment>
<evidence type="ECO:0000256" key="3">
    <source>
        <dbReference type="ARBA" id="ARBA00008207"/>
    </source>
</evidence>
<dbReference type="GO" id="GO:0052693">
    <property type="term" value="F:epoxyqueuosine reductase activity"/>
    <property type="evidence" value="ECO:0007669"/>
    <property type="project" value="UniProtKB-UniRule"/>
</dbReference>
<evidence type="ECO:0000256" key="7">
    <source>
        <dbReference type="ARBA" id="ARBA00022694"/>
    </source>
</evidence>
<organism evidence="19 20">
    <name type="scientific">Candidatus Falkowbacteria bacterium GW2011_GWF2_39_8</name>
    <dbReference type="NCBI Taxonomy" id="1618642"/>
    <lineage>
        <taxon>Bacteria</taxon>
        <taxon>Candidatus Falkowiibacteriota</taxon>
    </lineage>
</organism>
<keyword evidence="18" id="KW-0812">Transmembrane</keyword>
<dbReference type="GO" id="GO:0046872">
    <property type="term" value="F:metal ion binding"/>
    <property type="evidence" value="ECO:0007669"/>
    <property type="project" value="UniProtKB-KW"/>
</dbReference>
<evidence type="ECO:0000256" key="8">
    <source>
        <dbReference type="ARBA" id="ARBA00022723"/>
    </source>
</evidence>
<dbReference type="InterPro" id="IPR003828">
    <property type="entry name" value="QueH"/>
</dbReference>
<keyword evidence="18" id="KW-1133">Transmembrane helix</keyword>
<dbReference type="EC" id="1.17.99.6" evidence="4 17"/>
<evidence type="ECO:0000256" key="2">
    <source>
        <dbReference type="ARBA" id="ARBA00004691"/>
    </source>
</evidence>
<dbReference type="GO" id="GO:0008616">
    <property type="term" value="P:tRNA queuosine(34) biosynthetic process"/>
    <property type="evidence" value="ECO:0007669"/>
    <property type="project" value="UniProtKB-UniRule"/>
</dbReference>
<evidence type="ECO:0000256" key="10">
    <source>
        <dbReference type="ARBA" id="ARBA00023002"/>
    </source>
</evidence>
<reference evidence="19 20" key="1">
    <citation type="journal article" date="2015" name="Nature">
        <title>rRNA introns, odd ribosomes, and small enigmatic genomes across a large radiation of phyla.</title>
        <authorList>
            <person name="Brown C.T."/>
            <person name="Hug L.A."/>
            <person name="Thomas B.C."/>
            <person name="Sharon I."/>
            <person name="Castelle C.J."/>
            <person name="Singh A."/>
            <person name="Wilkins M.J."/>
            <person name="Williams K.H."/>
            <person name="Banfield J.F."/>
        </authorList>
    </citation>
    <scope>NUCLEOTIDE SEQUENCE [LARGE SCALE GENOMIC DNA]</scope>
</reference>
<feature type="binding site" evidence="17">
    <location>
        <position position="132"/>
    </location>
    <ligand>
        <name>[4Fe-4S] cluster</name>
        <dbReference type="ChEBI" id="CHEBI:49883"/>
    </ligand>
</feature>
<evidence type="ECO:0000256" key="18">
    <source>
        <dbReference type="SAM" id="Phobius"/>
    </source>
</evidence>
<dbReference type="Pfam" id="PF02677">
    <property type="entry name" value="QueH"/>
    <property type="match status" value="1"/>
</dbReference>
<dbReference type="EMBL" id="LBXO01000049">
    <property type="protein sequence ID" value="KKR31837.1"/>
    <property type="molecule type" value="Genomic_DNA"/>
</dbReference>
<evidence type="ECO:0000256" key="12">
    <source>
        <dbReference type="ARBA" id="ARBA00023014"/>
    </source>
</evidence>
<keyword evidence="8 17" id="KW-0479">Metal-binding</keyword>
<keyword evidence="9 17" id="KW-0671">Queuosine biosynthesis</keyword>
<comment type="similarity">
    <text evidence="3 17">Belongs to the QueH family.</text>
</comment>
<evidence type="ECO:0000256" key="13">
    <source>
        <dbReference type="ARBA" id="ARBA00023157"/>
    </source>
</evidence>
<name>A0A0G0T1X9_9BACT</name>
<evidence type="ECO:0000256" key="5">
    <source>
        <dbReference type="ARBA" id="ARBA00016895"/>
    </source>
</evidence>
<dbReference type="PANTHER" id="PTHR36701">
    <property type="entry name" value="EPOXYQUEUOSINE REDUCTASE QUEH"/>
    <property type="match status" value="1"/>
</dbReference>
<comment type="caution">
    <text evidence="19">The sequence shown here is derived from an EMBL/GenBank/DDBJ whole genome shotgun (WGS) entry which is preliminary data.</text>
</comment>
<evidence type="ECO:0000256" key="14">
    <source>
        <dbReference type="ARBA" id="ARBA00023284"/>
    </source>
</evidence>
<gene>
    <name evidence="17" type="primary">queH</name>
    <name evidence="19" type="ORF">UT64_C0049G0011</name>
</gene>
<feature type="transmembrane region" description="Helical" evidence="18">
    <location>
        <begin position="68"/>
        <end position="88"/>
    </location>
</feature>
<feature type="binding site" evidence="17">
    <location>
        <position position="213"/>
    </location>
    <ligand>
        <name>[4Fe-4S] cluster</name>
        <dbReference type="ChEBI" id="CHEBI:49883"/>
    </ligand>
</feature>
<keyword evidence="12 17" id="KW-0411">Iron-sulfur</keyword>
<dbReference type="AlphaFoldDB" id="A0A0G0T1X9"/>
<dbReference type="PANTHER" id="PTHR36701:SF1">
    <property type="entry name" value="EPOXYQUEUOSINE REDUCTASE QUEH"/>
    <property type="match status" value="1"/>
</dbReference>
<evidence type="ECO:0000256" key="6">
    <source>
        <dbReference type="ARBA" id="ARBA00022485"/>
    </source>
</evidence>
<evidence type="ECO:0000256" key="1">
    <source>
        <dbReference type="ARBA" id="ARBA00002268"/>
    </source>
</evidence>
<feature type="transmembrane region" description="Helical" evidence="18">
    <location>
        <begin position="100"/>
        <end position="117"/>
    </location>
</feature>
<dbReference type="NCBIfam" id="NF037970">
    <property type="entry name" value="vanZ_1"/>
    <property type="match status" value="1"/>
</dbReference>
<evidence type="ECO:0000256" key="11">
    <source>
        <dbReference type="ARBA" id="ARBA00023004"/>
    </source>
</evidence>
<keyword evidence="10 17" id="KW-0560">Oxidoreductase</keyword>
<feature type="disulfide bond" description="Redox-active" evidence="17">
    <location>
        <begin position="292"/>
        <end position="294"/>
    </location>
</feature>
<dbReference type="Proteomes" id="UP000034137">
    <property type="component" value="Unassembled WGS sequence"/>
</dbReference>
<dbReference type="PATRIC" id="fig|1618642.3.peg.833"/>
<keyword evidence="18" id="KW-0472">Membrane</keyword>
<keyword evidence="11 17" id="KW-0408">Iron</keyword>
<keyword evidence="13 17" id="KW-1015">Disulfide bond</keyword>
<keyword evidence="14 17" id="KW-0676">Redox-active center</keyword>
<keyword evidence="7 17" id="KW-0819">tRNA processing</keyword>
<comment type="catalytic activity">
    <reaction evidence="16 17">
        <text>epoxyqueuosine(34) in tRNA + AH2 = queuosine(34) in tRNA + A + H2O</text>
        <dbReference type="Rhea" id="RHEA:32159"/>
        <dbReference type="Rhea" id="RHEA-COMP:18571"/>
        <dbReference type="Rhea" id="RHEA-COMP:18582"/>
        <dbReference type="ChEBI" id="CHEBI:13193"/>
        <dbReference type="ChEBI" id="CHEBI:15377"/>
        <dbReference type="ChEBI" id="CHEBI:17499"/>
        <dbReference type="ChEBI" id="CHEBI:194431"/>
        <dbReference type="ChEBI" id="CHEBI:194443"/>
        <dbReference type="EC" id="1.17.99.6"/>
    </reaction>
</comment>
<dbReference type="HAMAP" id="MF_02089">
    <property type="entry name" value="QueH"/>
    <property type="match status" value="1"/>
</dbReference>
<evidence type="ECO:0000256" key="9">
    <source>
        <dbReference type="ARBA" id="ARBA00022785"/>
    </source>
</evidence>